<evidence type="ECO:0000313" key="2">
    <source>
        <dbReference type="Proteomes" id="UP000827976"/>
    </source>
</evidence>
<gene>
    <name evidence="1" type="ORF">IHE45_03G003900</name>
</gene>
<proteinExistence type="predicted"/>
<comment type="caution">
    <text evidence="1">The sequence shown here is derived from an EMBL/GenBank/DDBJ whole genome shotgun (WGS) entry which is preliminary data.</text>
</comment>
<accession>A0ACB7WIH5</accession>
<name>A0ACB7WIH5_DIOAL</name>
<organism evidence="1 2">
    <name type="scientific">Dioscorea alata</name>
    <name type="common">Purple yam</name>
    <dbReference type="NCBI Taxonomy" id="55571"/>
    <lineage>
        <taxon>Eukaryota</taxon>
        <taxon>Viridiplantae</taxon>
        <taxon>Streptophyta</taxon>
        <taxon>Embryophyta</taxon>
        <taxon>Tracheophyta</taxon>
        <taxon>Spermatophyta</taxon>
        <taxon>Magnoliopsida</taxon>
        <taxon>Liliopsida</taxon>
        <taxon>Dioscoreales</taxon>
        <taxon>Dioscoreaceae</taxon>
        <taxon>Dioscorea</taxon>
    </lineage>
</organism>
<protein>
    <submittedName>
        <fullName evidence="1">Uncharacterized protein</fullName>
    </submittedName>
</protein>
<sequence length="726" mass="80690">MGCSASRLEDEEAVRLCKDRRNFIKQAVEQRIRFAIGHTAYIDCLRRVSLALRNYIDGDEHHDFFLDSYTTPPFTPVKRLSPEVSGIPLKPISQTPNQHVETTVHVMRYLRPSGNQSVSVEEWPPQSPETVRIDSYYPMDHYGIDSFFATQASPMHSSSSYSNNNRPSYPPPSPQNSQWDYFWNPFSSLDSYGYPSRYSLDRIISDDDTAGLRQVREEEGIPELEEDVDEECREPQVEIRDERSKVDIKPSQVAVETQEPSERIKTETKHEVKEFAPQGAGSVEVSEPRNAVELEVSDGQQVVGNRESEEQTPGFTVFVNRRPTSMPQVLRDIESQFARICDCAHEISVMLEATRAQYSSSSIYSDHAVRMLNPVALFRSASSRSTSSRFLQVATSSKDDGDETGSDYSEESCMISGSHQSTLERLYAWEKKLYDEVKCGERIRIAYEKKCIQLRNQDVNGDEPGAVDRTRAAIRDLHTRLKVSMHTVESVSMRIEKLRDEELHPQLLELIQGLAKMWRSMADCHVIQKNAIEGAKTLLSSSAAAAAPPKPLDFPMSAPARPSRAAAALESELRTWRSTFESWIHAQRSYARALASWISRCAGPPPPSSSPPPAAAVAPPSYGLCVRWSRLLDSLSEAQVIDGLDFFAAGIASVSGGKGDEEAAAAMTVEIAGRVLWAGMSVAVGSLTEFASGSAHGYDELIKKSLDGSSVSQRVDDDDDGRVADS</sequence>
<reference evidence="2" key="1">
    <citation type="journal article" date="2022" name="Nat. Commun.">
        <title>Chromosome evolution and the genetic basis of agronomically important traits in greater yam.</title>
        <authorList>
            <person name="Bredeson J.V."/>
            <person name="Lyons J.B."/>
            <person name="Oniyinde I.O."/>
            <person name="Okereke N.R."/>
            <person name="Kolade O."/>
            <person name="Nnabue I."/>
            <person name="Nwadili C.O."/>
            <person name="Hribova E."/>
            <person name="Parker M."/>
            <person name="Nwogha J."/>
            <person name="Shu S."/>
            <person name="Carlson J."/>
            <person name="Kariba R."/>
            <person name="Muthemba S."/>
            <person name="Knop K."/>
            <person name="Barton G.J."/>
            <person name="Sherwood A.V."/>
            <person name="Lopez-Montes A."/>
            <person name="Asiedu R."/>
            <person name="Jamnadass R."/>
            <person name="Muchugi A."/>
            <person name="Goodstein D."/>
            <person name="Egesi C.N."/>
            <person name="Featherston J."/>
            <person name="Asfaw A."/>
            <person name="Simpson G.G."/>
            <person name="Dolezel J."/>
            <person name="Hendre P.S."/>
            <person name="Van Deynze A."/>
            <person name="Kumar P.L."/>
            <person name="Obidiegwu J.E."/>
            <person name="Bhattacharjee R."/>
            <person name="Rokhsar D.S."/>
        </authorList>
    </citation>
    <scope>NUCLEOTIDE SEQUENCE [LARGE SCALE GENOMIC DNA]</scope>
    <source>
        <strain evidence="2">cv. TDa95/00328</strain>
    </source>
</reference>
<dbReference type="Proteomes" id="UP000827976">
    <property type="component" value="Chromosome 3"/>
</dbReference>
<evidence type="ECO:0000313" key="1">
    <source>
        <dbReference type="EMBL" id="KAH7688005.1"/>
    </source>
</evidence>
<keyword evidence="2" id="KW-1185">Reference proteome</keyword>
<dbReference type="EMBL" id="CM037013">
    <property type="protein sequence ID" value="KAH7688005.1"/>
    <property type="molecule type" value="Genomic_DNA"/>
</dbReference>